<dbReference type="PANTHER" id="PTHR48228">
    <property type="entry name" value="SUCCINYL-COA--D-CITRAMALATE COA-TRANSFERASE"/>
    <property type="match status" value="1"/>
</dbReference>
<evidence type="ECO:0000313" key="5">
    <source>
        <dbReference type="Proteomes" id="UP000179920"/>
    </source>
</evidence>
<evidence type="ECO:0000313" key="4">
    <source>
        <dbReference type="EMBL" id="SYW75561.1"/>
    </source>
</evidence>
<reference evidence="4" key="3">
    <citation type="submission" date="2018-08" db="EMBL/GenBank/DDBJ databases">
        <authorList>
            <person name="Guldener U."/>
        </authorList>
    </citation>
    <scope>NUCLEOTIDE SEQUENCE</scope>
    <source>
        <strain evidence="4">UB2</strain>
    </source>
</reference>
<evidence type="ECO:0000313" key="6">
    <source>
        <dbReference type="Proteomes" id="UP000658997"/>
    </source>
</evidence>
<gene>
    <name evidence="4" type="ORF">UBRO2_00795</name>
    <name evidence="3" type="ORF">UBRO_08478</name>
</gene>
<dbReference type="Gene3D" id="3.40.50.10540">
    <property type="entry name" value="Crotonobetainyl-coa:carnitine coa-transferase, domain 1"/>
    <property type="match status" value="1"/>
</dbReference>
<dbReference type="Gene3D" id="3.30.1540.10">
    <property type="entry name" value="formyl-coa transferase, domain 3"/>
    <property type="match status" value="1"/>
</dbReference>
<dbReference type="OrthoDB" id="16747at2759"/>
<dbReference type="InterPro" id="IPR023606">
    <property type="entry name" value="CoA-Trfase_III_dom_1_sf"/>
</dbReference>
<dbReference type="AlphaFoldDB" id="A0A1K0G6J2"/>
<dbReference type="EMBL" id="ULHB01000008">
    <property type="protein sequence ID" value="SYW75561.1"/>
    <property type="molecule type" value="Genomic_DNA"/>
</dbReference>
<evidence type="ECO:0000256" key="1">
    <source>
        <dbReference type="ARBA" id="ARBA00008383"/>
    </source>
</evidence>
<proteinExistence type="inferred from homology"/>
<dbReference type="Proteomes" id="UP000179920">
    <property type="component" value="Chromosome IX"/>
</dbReference>
<dbReference type="Proteomes" id="UP000658997">
    <property type="component" value="Unassembled WGS sequence"/>
</dbReference>
<accession>A0A1K0G6J2</accession>
<protein>
    <submittedName>
        <fullName evidence="3">Probable alpha-methylacyl-coa racemase</fullName>
    </submittedName>
</protein>
<dbReference type="InterPro" id="IPR050509">
    <property type="entry name" value="CoA-transferase_III"/>
</dbReference>
<keyword evidence="6" id="KW-1185">Reference proteome</keyword>
<organism evidence="3 5">
    <name type="scientific">Ustilago bromivora</name>
    <dbReference type="NCBI Taxonomy" id="307758"/>
    <lineage>
        <taxon>Eukaryota</taxon>
        <taxon>Fungi</taxon>
        <taxon>Dikarya</taxon>
        <taxon>Basidiomycota</taxon>
        <taxon>Ustilaginomycotina</taxon>
        <taxon>Ustilaginomycetes</taxon>
        <taxon>Ustilaginales</taxon>
        <taxon>Ustilaginaceae</taxon>
        <taxon>Ustilago</taxon>
    </lineage>
</organism>
<dbReference type="InterPro" id="IPR044855">
    <property type="entry name" value="CoA-Trfase_III_dom3_sf"/>
</dbReference>
<evidence type="ECO:0000313" key="3">
    <source>
        <dbReference type="EMBL" id="SAM83154.1"/>
    </source>
</evidence>
<dbReference type="SUPFAM" id="SSF89796">
    <property type="entry name" value="CoA-transferase family III (CaiB/BaiF)"/>
    <property type="match status" value="1"/>
</dbReference>
<sequence length="438" mass="46928">MSFNNGAGMPPKPLANPNLPLAGIKVVEFSGLAPGPFVGMVLADFGADVIRIDKTKSGLNPDSLCRGKRSFAVSPKSADGQALITQLIKSADIVIDPFRPGVLERLGLGPQNFEKQIGKGLIFARLTGFQRTGPYANMAGHDINYIALSGLLSMLGNAGGKPQPPSNLLGDFAGGSMICLLGILLALVERARSSQGQIVEADMVTGARYVSTFILLSSYLSHPSWGAIHSDGLDETRGRNTLDGGAPWYGVYACKHGGYMSVGAIERHFYQELLEILRKVLPKAPQGTQHPSASTQHDRDTWPELQRYLTACFAQLPRSEWERHFIRTDACTVPVLTRDQAAIAGVLPAANLNDVADGNPIIPSPAPKLTRTPAKPPSGSPGGEWEGESAEMLLTPGEHTDDILLELGVSDPQKRIQLYQSEAIDGPDRPDGLIRSKL</sequence>
<feature type="region of interest" description="Disordered" evidence="2">
    <location>
        <begin position="361"/>
        <end position="390"/>
    </location>
</feature>
<dbReference type="Pfam" id="PF02515">
    <property type="entry name" value="CoA_transf_3"/>
    <property type="match status" value="1"/>
</dbReference>
<dbReference type="GO" id="GO:0003824">
    <property type="term" value="F:catalytic activity"/>
    <property type="evidence" value="ECO:0007669"/>
    <property type="project" value="InterPro"/>
</dbReference>
<comment type="similarity">
    <text evidence="1">Belongs to the CoA-transferase III family.</text>
</comment>
<evidence type="ECO:0000256" key="2">
    <source>
        <dbReference type="SAM" id="MobiDB-lite"/>
    </source>
</evidence>
<reference evidence="5" key="2">
    <citation type="submission" date="2016-04" db="EMBL/GenBank/DDBJ databases">
        <authorList>
            <person name="Guldener U."/>
            <person name="Guldener U."/>
        </authorList>
    </citation>
    <scope>NUCLEOTIDE SEQUENCE [LARGE SCALE GENOMIC DNA]</scope>
    <source>
        <strain evidence="5">UB2112</strain>
    </source>
</reference>
<dbReference type="EMBL" id="LT558125">
    <property type="protein sequence ID" value="SAM83154.1"/>
    <property type="molecule type" value="Genomic_DNA"/>
</dbReference>
<dbReference type="InterPro" id="IPR003673">
    <property type="entry name" value="CoA-Trfase_fam_III"/>
</dbReference>
<name>A0A1K0G6J2_9BASI</name>
<reference evidence="3" key="1">
    <citation type="submission" date="2016-04" db="EMBL/GenBank/DDBJ databases">
        <authorList>
            <person name="Evans L.H."/>
            <person name="Alamgir A."/>
            <person name="Owens N."/>
            <person name="Weber N.D."/>
            <person name="Virtaneva K."/>
            <person name="Barbian K."/>
            <person name="Babar A."/>
            <person name="Rosenke K."/>
        </authorList>
    </citation>
    <scope>NUCLEOTIDE SEQUENCE</scope>
    <source>
        <strain evidence="3">UB2112</strain>
    </source>
</reference>
<dbReference type="PANTHER" id="PTHR48228:SF5">
    <property type="entry name" value="ALPHA-METHYLACYL-COA RACEMASE"/>
    <property type="match status" value="1"/>
</dbReference>